<comment type="caution">
    <text evidence="1">The sequence shown here is derived from an EMBL/GenBank/DDBJ whole genome shotgun (WGS) entry which is preliminary data.</text>
</comment>
<accession>A0ACB9YG50</accession>
<proteinExistence type="predicted"/>
<evidence type="ECO:0000313" key="2">
    <source>
        <dbReference type="Proteomes" id="UP001056978"/>
    </source>
</evidence>
<reference evidence="1" key="1">
    <citation type="submission" date="2022-06" db="EMBL/GenBank/DDBJ databases">
        <title>The First Complete Genome of the Simian Malaria Parasite Plasmodium brasilianum.</title>
        <authorList>
            <person name="Bajic M."/>
            <person name="Ravishankar S."/>
        </authorList>
    </citation>
    <scope>NUCLEOTIDE SEQUENCE</scope>
    <source>
        <strain evidence="1">Bolivian I</strain>
    </source>
</reference>
<keyword evidence="2" id="KW-1185">Reference proteome</keyword>
<name>A0ACB9YG50_PLABR</name>
<gene>
    <name evidence="1" type="ORF">MKS88_001225</name>
</gene>
<protein>
    <submittedName>
        <fullName evidence="1">Uncharacterized protein</fullName>
    </submittedName>
</protein>
<dbReference type="EMBL" id="CM043772">
    <property type="protein sequence ID" value="KAI4840499.1"/>
    <property type="molecule type" value="Genomic_DNA"/>
</dbReference>
<evidence type="ECO:0000313" key="1">
    <source>
        <dbReference type="EMBL" id="KAI4840499.1"/>
    </source>
</evidence>
<dbReference type="Proteomes" id="UP001056978">
    <property type="component" value="Chromosome 4"/>
</dbReference>
<organism evidence="1 2">
    <name type="scientific">Plasmodium brasilianum</name>
    <dbReference type="NCBI Taxonomy" id="5824"/>
    <lineage>
        <taxon>Eukaryota</taxon>
        <taxon>Sar</taxon>
        <taxon>Alveolata</taxon>
        <taxon>Apicomplexa</taxon>
        <taxon>Aconoidasida</taxon>
        <taxon>Haemosporida</taxon>
        <taxon>Plasmodiidae</taxon>
        <taxon>Plasmodium</taxon>
        <taxon>Plasmodium (Plasmodium)</taxon>
    </lineage>
</organism>
<sequence>MKEKKKRKKKEYVKEYVNIDYIKNLQEEGKLFDDDEVEELNANFTKKRNTRNNKQTSKKKIRIAYEND</sequence>